<dbReference type="InterPro" id="IPR011527">
    <property type="entry name" value="ABC1_TM_dom"/>
</dbReference>
<dbReference type="GO" id="GO:0005886">
    <property type="term" value="C:plasma membrane"/>
    <property type="evidence" value="ECO:0007669"/>
    <property type="project" value="UniProtKB-SubCell"/>
</dbReference>
<protein>
    <submittedName>
        <fullName evidence="15">GTPase-activating protein</fullName>
    </submittedName>
</protein>
<feature type="region of interest" description="Disordered" evidence="11">
    <location>
        <begin position="1"/>
        <end position="145"/>
    </location>
</feature>
<evidence type="ECO:0000256" key="1">
    <source>
        <dbReference type="ARBA" id="ARBA00004651"/>
    </source>
</evidence>
<dbReference type="CDD" id="cd18577">
    <property type="entry name" value="ABC_6TM_Pgp_ABCB1_D1_like"/>
    <property type="match status" value="1"/>
</dbReference>
<feature type="transmembrane region" description="Helical" evidence="12">
    <location>
        <begin position="450"/>
        <end position="472"/>
    </location>
</feature>
<dbReference type="Gene3D" id="3.40.50.300">
    <property type="entry name" value="P-loop containing nucleotide triphosphate hydrolases"/>
    <property type="match status" value="2"/>
</dbReference>
<evidence type="ECO:0000256" key="3">
    <source>
        <dbReference type="ARBA" id="ARBA00022448"/>
    </source>
</evidence>
<evidence type="ECO:0000256" key="2">
    <source>
        <dbReference type="ARBA" id="ARBA00007577"/>
    </source>
</evidence>
<evidence type="ECO:0000256" key="5">
    <source>
        <dbReference type="ARBA" id="ARBA00022737"/>
    </source>
</evidence>
<dbReference type="PROSITE" id="PS50929">
    <property type="entry name" value="ABC_TM1F"/>
    <property type="match status" value="2"/>
</dbReference>
<dbReference type="InterPro" id="IPR036640">
    <property type="entry name" value="ABC1_TM_sf"/>
</dbReference>
<dbReference type="SMART" id="SM00382">
    <property type="entry name" value="AAA"/>
    <property type="match status" value="2"/>
</dbReference>
<feature type="transmembrane region" description="Helical" evidence="12">
    <location>
        <begin position="338"/>
        <end position="359"/>
    </location>
</feature>
<dbReference type="Pfam" id="PF00005">
    <property type="entry name" value="ABC_tran"/>
    <property type="match status" value="2"/>
</dbReference>
<evidence type="ECO:0000256" key="8">
    <source>
        <dbReference type="ARBA" id="ARBA00022989"/>
    </source>
</evidence>
<dbReference type="PANTHER" id="PTHR43394">
    <property type="entry name" value="ATP-DEPENDENT PERMEASE MDL1, MITOCHONDRIAL"/>
    <property type="match status" value="1"/>
</dbReference>
<dbReference type="GO" id="GO:0005743">
    <property type="term" value="C:mitochondrial inner membrane"/>
    <property type="evidence" value="ECO:0007669"/>
    <property type="project" value="TreeGrafter"/>
</dbReference>
<organism evidence="15 16">
    <name type="scientific">Apiotrichum porosum</name>
    <dbReference type="NCBI Taxonomy" id="105984"/>
    <lineage>
        <taxon>Eukaryota</taxon>
        <taxon>Fungi</taxon>
        <taxon>Dikarya</taxon>
        <taxon>Basidiomycota</taxon>
        <taxon>Agaricomycotina</taxon>
        <taxon>Tremellomycetes</taxon>
        <taxon>Trichosporonales</taxon>
        <taxon>Trichosporonaceae</taxon>
        <taxon>Apiotrichum</taxon>
    </lineage>
</organism>
<feature type="transmembrane region" description="Helical" evidence="12">
    <location>
        <begin position="994"/>
        <end position="1013"/>
    </location>
</feature>
<dbReference type="Proteomes" id="UP000279236">
    <property type="component" value="Unassembled WGS sequence"/>
</dbReference>
<feature type="compositionally biased region" description="Low complexity" evidence="11">
    <location>
        <begin position="1"/>
        <end position="36"/>
    </location>
</feature>
<keyword evidence="5" id="KW-0677">Repeat</keyword>
<dbReference type="InterPro" id="IPR017871">
    <property type="entry name" value="ABC_transporter-like_CS"/>
</dbReference>
<feature type="domain" description="ABC transporter" evidence="13">
    <location>
        <begin position="515"/>
        <end position="760"/>
    </location>
</feature>
<keyword evidence="9 12" id="KW-0472">Membrane</keyword>
<dbReference type="Gene3D" id="1.20.1560.10">
    <property type="entry name" value="ABC transporter type 1, transmembrane domain"/>
    <property type="match status" value="1"/>
</dbReference>
<dbReference type="RefSeq" id="XP_028471997.1">
    <property type="nucleotide sequence ID" value="XM_028620781.1"/>
</dbReference>
<dbReference type="GO" id="GO:0090374">
    <property type="term" value="P:oligopeptide export from mitochondrion"/>
    <property type="evidence" value="ECO:0007669"/>
    <property type="project" value="TreeGrafter"/>
</dbReference>
<dbReference type="CDD" id="cd03249">
    <property type="entry name" value="ABC_MTABC3_MDL1_MDL2"/>
    <property type="match status" value="2"/>
</dbReference>
<reference evidence="15 16" key="1">
    <citation type="submission" date="2018-11" db="EMBL/GenBank/DDBJ databases">
        <title>Genome sequence of Apiotrichum porosum DSM 27194.</title>
        <authorList>
            <person name="Aliyu H."/>
            <person name="Gorte O."/>
            <person name="Ochsenreither K."/>
        </authorList>
    </citation>
    <scope>NUCLEOTIDE SEQUENCE [LARGE SCALE GENOMIC DNA]</scope>
    <source>
        <strain evidence="15 16">DSM 27194</strain>
    </source>
</reference>
<dbReference type="GO" id="GO:0005524">
    <property type="term" value="F:ATP binding"/>
    <property type="evidence" value="ECO:0007669"/>
    <property type="project" value="UniProtKB-KW"/>
</dbReference>
<feature type="transmembrane region" description="Helical" evidence="12">
    <location>
        <begin position="846"/>
        <end position="873"/>
    </location>
</feature>
<feature type="domain" description="ABC transmembrane type-1" evidence="14">
    <location>
        <begin position="173"/>
        <end position="480"/>
    </location>
</feature>
<keyword evidence="3" id="KW-0813">Transport</keyword>
<dbReference type="FunFam" id="1.20.1560.10:FF:000102">
    <property type="entry name" value="ABC multidrug transporter Mdr1"/>
    <property type="match status" value="1"/>
</dbReference>
<dbReference type="FunFam" id="3.40.50.300:FF:000302">
    <property type="entry name" value="ATP-binding cassette subfamily B member 5"/>
    <property type="match status" value="1"/>
</dbReference>
<evidence type="ECO:0000256" key="9">
    <source>
        <dbReference type="ARBA" id="ARBA00023136"/>
    </source>
</evidence>
<dbReference type="EMBL" id="RSCE01000020">
    <property type="protein sequence ID" value="RSH76850.1"/>
    <property type="molecule type" value="Genomic_DNA"/>
</dbReference>
<accession>A0A427XD53</accession>
<feature type="transmembrane region" description="Helical" evidence="12">
    <location>
        <begin position="893"/>
        <end position="909"/>
    </location>
</feature>
<dbReference type="InterPro" id="IPR039421">
    <property type="entry name" value="Type_1_exporter"/>
</dbReference>
<dbReference type="FunFam" id="3.40.50.300:FF:000066">
    <property type="entry name" value="ABC transporter B family member 1"/>
    <property type="match status" value="1"/>
</dbReference>
<feature type="transmembrane region" description="Helical" evidence="12">
    <location>
        <begin position="1108"/>
        <end position="1129"/>
    </location>
</feature>
<keyword evidence="8 12" id="KW-1133">Transmembrane helix</keyword>
<dbReference type="SUPFAM" id="SSF90123">
    <property type="entry name" value="ABC transporter transmembrane region"/>
    <property type="match status" value="2"/>
</dbReference>
<dbReference type="GeneID" id="39589794"/>
<dbReference type="Pfam" id="PF00664">
    <property type="entry name" value="ABC_membrane"/>
    <property type="match status" value="2"/>
</dbReference>
<sequence length="1420" mass="152743">MSAPDPAQPAPVTAAPTAASESATTTTTNSAAQAPQLAVTAPVESPPDTLSSDHEKGSPTSAATANHDLPAVDEKAAMHSSRPASPGSLLLKPGTSGAPASASKTSLASSELDTKLPPQRKATPPPVKRKKGLFGRKKKDEGGDKEDLAELIKPVSLAHMFRFATKLEIFMDVVGAILAAASGAAQPLMTLIFGRLTDAFTQFGIISTTVASGGNTPENVATLEAARADLKHQAGLDAIWLMIIGLGIFFCTYAYMWMWNYTCETQSKRIREKYLHAVLRQDIAYFDDLGAGEVATRIQSDCHLVQQGLGEKVPLCCQFLATFITGFALAYARSPRLAGALTSILPVIFIAGSIMGWAMTKFTTVSLQYVSKAGNLAEEVISSIRTVHAFGTAPVLGEKFDKDIRKSQSNGMKGAMVEGSGLSVMFFAIYAAYALAFVYGGILVTQGRATAGIVMNVFMSILIGSFSLAMLAPEIQTITKARAAAAKLWETIDRVPPIDSDDPNGLKLDNVEGRLTFENVVFHYPSRPNVPILKGLNVDFPAGHTCALVGASGSGKSTVIQLIERFYDPINGVVKLDGHDIRSLNLKWLRQQIGLVSQEPTLFATTVRGNVEHGLIGSQWEKASDEVRFDLVKKACVSANADGFISKLPEGYDTVVGERGMLLSGGQKQRVAIARAIVSDPRILLLDEATSALDGLSERVVQDALDKASVGRTTIVVAHRLATIKDASNIIVMGGGEILEQGTHNSLLENEEGAYATLVANQKLSQTAAEHASADVEADSDDDEVVPGSPLDEKFPGLKRSVTGRSVASALLEQQRTRREAEEEAKEKIGFFTIFKRLLTLNKEHWRWYVAGTVAAICSGMVYPALAIIFGKAITDFQIQDPEELKTALNEKALYYFIVAILAAICIWWQNCSFSRTGWQLTGKLRSMAFHSVMRHDIEWFDEEEHATGAVTSNLADHPQKVQGLFGVTLGSIIQSCATLLGGCIIGLAYGPLLALIGIACIPLVVSSGYIRLRVVVLKDQKVKKWYSASTQMASEAAGSVRTIQALTREADVDNNYSRALDIPFNISNKVAVRSQALYAASQGISFLVIALVFYVGAIWIADGKYDTATFFTCLTATLFAAIQAGNVFNFVPDASSCNSAARSLLSLFDNVPEVDADSDEGEVVDPAKSVGNLRLEHIHFRYPSRPAVRVLKNLTLDIPAGKYVALVGPSGCGKSTTIQLLERFYDPQSGTVTIDGVDIREMNVQSLRSQMALVSQEPTLYAGTVRFNILLGAAKPMDEVTEEEVVQACKEANIYEFIMSLPDGFDTEVGGKGSQLSGGQKQRIAIARALVRNPKILLLDEATAALDSTSEKVVQAALDNASKGRTVIAIAHRLSTIQRADIIYYISEGAVAEMGTHAELIARKGAYFELVQMQNLSKM</sequence>
<feature type="transmembrane region" description="Helical" evidence="12">
    <location>
        <begin position="422"/>
        <end position="444"/>
    </location>
</feature>
<comment type="caution">
    <text evidence="15">The sequence shown here is derived from an EMBL/GenBank/DDBJ whole genome shotgun (WGS) entry which is preliminary data.</text>
</comment>
<proteinExistence type="inferred from homology"/>
<comment type="similarity">
    <text evidence="2">Belongs to the ABC transporter superfamily. ABCB family. Multidrug resistance exporter (TC 3.A.1.201) subfamily.</text>
</comment>
<dbReference type="PANTHER" id="PTHR43394:SF27">
    <property type="entry name" value="ATP-DEPENDENT TRANSLOCASE ABCB1-LIKE"/>
    <property type="match status" value="1"/>
</dbReference>
<feature type="transmembrane region" description="Helical" evidence="12">
    <location>
        <begin position="169"/>
        <end position="193"/>
    </location>
</feature>
<comment type="subcellular location">
    <subcellularLocation>
        <location evidence="1">Cell membrane</location>
        <topology evidence="1">Multi-pass membrane protein</topology>
    </subcellularLocation>
</comment>
<evidence type="ECO:0000256" key="6">
    <source>
        <dbReference type="ARBA" id="ARBA00022741"/>
    </source>
</evidence>
<dbReference type="InterPro" id="IPR027417">
    <property type="entry name" value="P-loop_NTPase"/>
</dbReference>
<dbReference type="InterPro" id="IPR003593">
    <property type="entry name" value="AAA+_ATPase"/>
</dbReference>
<feature type="transmembrane region" description="Helical" evidence="12">
    <location>
        <begin position="238"/>
        <end position="259"/>
    </location>
</feature>
<keyword evidence="4 12" id="KW-0812">Transmembrane</keyword>
<dbReference type="PROSITE" id="PS00211">
    <property type="entry name" value="ABC_TRANSPORTER_1"/>
    <property type="match status" value="2"/>
</dbReference>
<evidence type="ECO:0000313" key="15">
    <source>
        <dbReference type="EMBL" id="RSH76850.1"/>
    </source>
</evidence>
<dbReference type="STRING" id="105984.A0A427XD53"/>
<keyword evidence="6" id="KW-0547">Nucleotide-binding</keyword>
<dbReference type="GO" id="GO:0015421">
    <property type="term" value="F:ABC-type oligopeptide transporter activity"/>
    <property type="evidence" value="ECO:0007669"/>
    <property type="project" value="TreeGrafter"/>
</dbReference>
<feature type="domain" description="ABC transmembrane type-1" evidence="14">
    <location>
        <begin position="850"/>
        <end position="1137"/>
    </location>
</feature>
<evidence type="ECO:0000256" key="11">
    <source>
        <dbReference type="SAM" id="MobiDB-lite"/>
    </source>
</evidence>
<evidence type="ECO:0000259" key="13">
    <source>
        <dbReference type="PROSITE" id="PS50893"/>
    </source>
</evidence>
<evidence type="ECO:0000256" key="10">
    <source>
        <dbReference type="ARBA" id="ARBA00023180"/>
    </source>
</evidence>
<evidence type="ECO:0000256" key="4">
    <source>
        <dbReference type="ARBA" id="ARBA00022692"/>
    </source>
</evidence>
<feature type="domain" description="ABC transporter" evidence="13">
    <location>
        <begin position="1174"/>
        <end position="1414"/>
    </location>
</feature>
<evidence type="ECO:0000259" key="14">
    <source>
        <dbReference type="PROSITE" id="PS50929"/>
    </source>
</evidence>
<keyword evidence="16" id="KW-1185">Reference proteome</keyword>
<feature type="transmembrane region" description="Helical" evidence="12">
    <location>
        <begin position="1077"/>
        <end position="1102"/>
    </location>
</feature>
<keyword evidence="10" id="KW-0325">Glycoprotein</keyword>
<dbReference type="GO" id="GO:0016887">
    <property type="term" value="F:ATP hydrolysis activity"/>
    <property type="evidence" value="ECO:0007669"/>
    <property type="project" value="InterPro"/>
</dbReference>
<dbReference type="InterPro" id="IPR003439">
    <property type="entry name" value="ABC_transporter-like_ATP-bd"/>
</dbReference>
<evidence type="ECO:0000256" key="12">
    <source>
        <dbReference type="SAM" id="Phobius"/>
    </source>
</evidence>
<evidence type="ECO:0000313" key="16">
    <source>
        <dbReference type="Proteomes" id="UP000279236"/>
    </source>
</evidence>
<name>A0A427XD53_9TREE</name>
<keyword evidence="7" id="KW-0067">ATP-binding</keyword>
<evidence type="ECO:0000256" key="7">
    <source>
        <dbReference type="ARBA" id="ARBA00022840"/>
    </source>
</evidence>
<feature type="compositionally biased region" description="Polar residues" evidence="11">
    <location>
        <begin position="102"/>
        <end position="111"/>
    </location>
</feature>
<dbReference type="OrthoDB" id="6500128at2759"/>
<dbReference type="SUPFAM" id="SSF52540">
    <property type="entry name" value="P-loop containing nucleoside triphosphate hydrolases"/>
    <property type="match status" value="2"/>
</dbReference>
<dbReference type="PROSITE" id="PS50893">
    <property type="entry name" value="ABC_TRANSPORTER_2"/>
    <property type="match status" value="2"/>
</dbReference>
<feature type="compositionally biased region" description="Basic residues" evidence="11">
    <location>
        <begin position="127"/>
        <end position="137"/>
    </location>
</feature>
<dbReference type="CDD" id="cd18578">
    <property type="entry name" value="ABC_6TM_Pgp_ABCB1_D2_like"/>
    <property type="match status" value="1"/>
</dbReference>
<gene>
    <name evidence="15" type="primary">MDR1</name>
    <name evidence="15" type="ORF">EHS24_005251</name>
</gene>